<dbReference type="InterPro" id="IPR037004">
    <property type="entry name" value="Exonuc_VII_ssu_sf"/>
</dbReference>
<comment type="function">
    <text evidence="6">Bidirectionally degrades single-stranded DNA into large acid-insoluble oligonucleotides, which are then degraded further into small acid-soluble oligonucleotides.</text>
</comment>
<accession>A0A2A5RJH0</accession>
<dbReference type="Proteomes" id="UP000218181">
    <property type="component" value="Unassembled WGS sequence"/>
</dbReference>
<reference evidence="7 8" key="1">
    <citation type="submission" date="2014-12" db="EMBL/GenBank/DDBJ databases">
        <title>Draft genome sequences of 10 type strains of Lactococcus.</title>
        <authorList>
            <person name="Sun Z."/>
            <person name="Zhong Z."/>
            <person name="Liu W."/>
            <person name="Zhang W."/>
            <person name="Zhang H."/>
        </authorList>
    </citation>
    <scope>NUCLEOTIDE SEQUENCE [LARGE SCALE GENOMIC DNA]</scope>
    <source>
        <strain evidence="7 8">JCM 16395</strain>
    </source>
</reference>
<dbReference type="SUPFAM" id="SSF116842">
    <property type="entry name" value="XseB-like"/>
    <property type="match status" value="1"/>
</dbReference>
<dbReference type="NCBIfam" id="NF002138">
    <property type="entry name" value="PRK00977.1-2"/>
    <property type="match status" value="1"/>
</dbReference>
<dbReference type="Gene3D" id="1.10.287.1040">
    <property type="entry name" value="Exonuclease VII, small subunit"/>
    <property type="match status" value="1"/>
</dbReference>
<dbReference type="InterPro" id="IPR003761">
    <property type="entry name" value="Exonuc_VII_S"/>
</dbReference>
<comment type="subunit">
    <text evidence="6">Heterooligomer composed of large and small subunits.</text>
</comment>
<organism evidence="7 8">
    <name type="scientific">Lactococcus fujiensis JCM 16395</name>
    <dbReference type="NCBI Taxonomy" id="1291764"/>
    <lineage>
        <taxon>Bacteria</taxon>
        <taxon>Bacillati</taxon>
        <taxon>Bacillota</taxon>
        <taxon>Bacilli</taxon>
        <taxon>Lactobacillales</taxon>
        <taxon>Streptococcaceae</taxon>
        <taxon>Lactococcus</taxon>
    </lineage>
</organism>
<dbReference type="HAMAP" id="MF_00337">
    <property type="entry name" value="Exonuc_7_S"/>
    <property type="match status" value="1"/>
</dbReference>
<dbReference type="STRING" id="1291764.GCA_001311235_01338"/>
<evidence type="ECO:0000256" key="4">
    <source>
        <dbReference type="ARBA" id="ARBA00022801"/>
    </source>
</evidence>
<keyword evidence="5 6" id="KW-0269">Exonuclease</keyword>
<dbReference type="AlphaFoldDB" id="A0A2A5RJH0"/>
<evidence type="ECO:0000256" key="6">
    <source>
        <dbReference type="HAMAP-Rule" id="MF_00337"/>
    </source>
</evidence>
<comment type="catalytic activity">
    <reaction evidence="6">
        <text>Exonucleolytic cleavage in either 5'- to 3'- or 3'- to 5'-direction to yield nucleoside 5'-phosphates.</text>
        <dbReference type="EC" id="3.1.11.6"/>
    </reaction>
</comment>
<keyword evidence="4 6" id="KW-0378">Hydrolase</keyword>
<sequence length="79" mass="8966">MPTKKETAKFEDNLTELEMIVRKLESGDVALEDAITEFQKGMVLSDKLKKTLNEAEETLVKIVGKDDTEADFSPEQKNY</sequence>
<name>A0A2A5RJH0_9LACT</name>
<dbReference type="PIRSF" id="PIRSF006488">
    <property type="entry name" value="Exonuc_VII_S"/>
    <property type="match status" value="1"/>
</dbReference>
<dbReference type="EC" id="3.1.11.6" evidence="6"/>
<evidence type="ECO:0000256" key="2">
    <source>
        <dbReference type="ARBA" id="ARBA00022490"/>
    </source>
</evidence>
<dbReference type="EMBL" id="JXJU01000009">
    <property type="protein sequence ID" value="PCR99285.1"/>
    <property type="molecule type" value="Genomic_DNA"/>
</dbReference>
<evidence type="ECO:0000256" key="5">
    <source>
        <dbReference type="ARBA" id="ARBA00022839"/>
    </source>
</evidence>
<gene>
    <name evidence="6" type="primary">xseB</name>
    <name evidence="7" type="ORF">RT41_GL001926</name>
</gene>
<keyword evidence="2 6" id="KW-0963">Cytoplasm</keyword>
<comment type="similarity">
    <text evidence="1 6">Belongs to the XseB family.</text>
</comment>
<evidence type="ECO:0000256" key="1">
    <source>
        <dbReference type="ARBA" id="ARBA00009998"/>
    </source>
</evidence>
<dbReference type="PANTHER" id="PTHR34137">
    <property type="entry name" value="EXODEOXYRIBONUCLEASE 7 SMALL SUBUNIT"/>
    <property type="match status" value="1"/>
</dbReference>
<dbReference type="NCBIfam" id="TIGR01280">
    <property type="entry name" value="xseB"/>
    <property type="match status" value="1"/>
</dbReference>
<proteinExistence type="inferred from homology"/>
<dbReference type="PANTHER" id="PTHR34137:SF1">
    <property type="entry name" value="EXODEOXYRIBONUCLEASE 7 SMALL SUBUNIT"/>
    <property type="match status" value="1"/>
</dbReference>
<dbReference type="GO" id="GO:0005829">
    <property type="term" value="C:cytosol"/>
    <property type="evidence" value="ECO:0007669"/>
    <property type="project" value="TreeGrafter"/>
</dbReference>
<keyword evidence="3 6" id="KW-0540">Nuclease</keyword>
<dbReference type="GO" id="GO:0008855">
    <property type="term" value="F:exodeoxyribonuclease VII activity"/>
    <property type="evidence" value="ECO:0007669"/>
    <property type="project" value="UniProtKB-UniRule"/>
</dbReference>
<dbReference type="RefSeq" id="WP_054639299.1">
    <property type="nucleotide sequence ID" value="NZ_BBAL01000004.1"/>
</dbReference>
<dbReference type="OrthoDB" id="9798666at2"/>
<evidence type="ECO:0000256" key="3">
    <source>
        <dbReference type="ARBA" id="ARBA00022722"/>
    </source>
</evidence>
<dbReference type="GO" id="GO:0006308">
    <property type="term" value="P:DNA catabolic process"/>
    <property type="evidence" value="ECO:0007669"/>
    <property type="project" value="UniProtKB-UniRule"/>
</dbReference>
<evidence type="ECO:0000313" key="7">
    <source>
        <dbReference type="EMBL" id="PCR99285.1"/>
    </source>
</evidence>
<keyword evidence="8" id="KW-1185">Reference proteome</keyword>
<comment type="caution">
    <text evidence="7">The sequence shown here is derived from an EMBL/GenBank/DDBJ whole genome shotgun (WGS) entry which is preliminary data.</text>
</comment>
<evidence type="ECO:0000313" key="8">
    <source>
        <dbReference type="Proteomes" id="UP000218181"/>
    </source>
</evidence>
<dbReference type="Pfam" id="PF02609">
    <property type="entry name" value="Exonuc_VII_S"/>
    <property type="match status" value="1"/>
</dbReference>
<dbReference type="GO" id="GO:0009318">
    <property type="term" value="C:exodeoxyribonuclease VII complex"/>
    <property type="evidence" value="ECO:0007669"/>
    <property type="project" value="UniProtKB-UniRule"/>
</dbReference>
<comment type="subcellular location">
    <subcellularLocation>
        <location evidence="6">Cytoplasm</location>
    </subcellularLocation>
</comment>
<protein>
    <recommendedName>
        <fullName evidence="6">Exodeoxyribonuclease 7 small subunit</fullName>
        <ecNumber evidence="6">3.1.11.6</ecNumber>
    </recommendedName>
    <alternativeName>
        <fullName evidence="6">Exodeoxyribonuclease VII small subunit</fullName>
        <shortName evidence="6">Exonuclease VII small subunit</shortName>
    </alternativeName>
</protein>